<dbReference type="EMBL" id="QCYY01001803">
    <property type="protein sequence ID" value="ROT75200.1"/>
    <property type="molecule type" value="Genomic_DNA"/>
</dbReference>
<evidence type="ECO:0000256" key="1">
    <source>
        <dbReference type="SAM" id="SignalP"/>
    </source>
</evidence>
<dbReference type="Proteomes" id="UP000283509">
    <property type="component" value="Unassembled WGS sequence"/>
</dbReference>
<organism evidence="2 3">
    <name type="scientific">Penaeus vannamei</name>
    <name type="common">Whiteleg shrimp</name>
    <name type="synonym">Litopenaeus vannamei</name>
    <dbReference type="NCBI Taxonomy" id="6689"/>
    <lineage>
        <taxon>Eukaryota</taxon>
        <taxon>Metazoa</taxon>
        <taxon>Ecdysozoa</taxon>
        <taxon>Arthropoda</taxon>
        <taxon>Crustacea</taxon>
        <taxon>Multicrustacea</taxon>
        <taxon>Malacostraca</taxon>
        <taxon>Eumalacostraca</taxon>
        <taxon>Eucarida</taxon>
        <taxon>Decapoda</taxon>
        <taxon>Dendrobranchiata</taxon>
        <taxon>Penaeoidea</taxon>
        <taxon>Penaeidae</taxon>
        <taxon>Penaeus</taxon>
    </lineage>
</organism>
<dbReference type="OrthoDB" id="10498831at2759"/>
<keyword evidence="3" id="KW-1185">Reference proteome</keyword>
<reference evidence="2 3" key="1">
    <citation type="submission" date="2018-04" db="EMBL/GenBank/DDBJ databases">
        <authorList>
            <person name="Zhang X."/>
            <person name="Yuan J."/>
            <person name="Li F."/>
            <person name="Xiang J."/>
        </authorList>
    </citation>
    <scope>NUCLEOTIDE SEQUENCE [LARGE SCALE GENOMIC DNA]</scope>
    <source>
        <tissue evidence="2">Muscle</tissue>
    </source>
</reference>
<accession>A0A3R7SU49</accession>
<evidence type="ECO:0000313" key="2">
    <source>
        <dbReference type="EMBL" id="ROT75200.1"/>
    </source>
</evidence>
<gene>
    <name evidence="2" type="ORF">C7M84_006284</name>
</gene>
<proteinExistence type="predicted"/>
<evidence type="ECO:0000313" key="3">
    <source>
        <dbReference type="Proteomes" id="UP000283509"/>
    </source>
</evidence>
<dbReference type="AlphaFoldDB" id="A0A3R7SU49"/>
<feature type="signal peptide" evidence="1">
    <location>
        <begin position="1"/>
        <end position="18"/>
    </location>
</feature>
<protein>
    <submittedName>
        <fullName evidence="2">Uncharacterized protein</fullName>
    </submittedName>
</protein>
<comment type="caution">
    <text evidence="2">The sequence shown here is derived from an EMBL/GenBank/DDBJ whole genome shotgun (WGS) entry which is preliminary data.</text>
</comment>
<sequence>MSFLVFVVAVLLSPSVRPAAGNGLERKERFFLASYRTTTHTVISTTVTTEPYHCFFTATVPDLCMPRKLRRLRRREISVGDIPDPALSPSTDDLDVTSSEAKDNVSPASHKLFFTVWKTSTSTAVVTSTAINSSITISASAYCTYAGFTGPLC</sequence>
<feature type="chain" id="PRO_5018709204" evidence="1">
    <location>
        <begin position="19"/>
        <end position="153"/>
    </location>
</feature>
<name>A0A3R7SU49_PENVA</name>
<keyword evidence="1" id="KW-0732">Signal</keyword>
<reference evidence="2 3" key="2">
    <citation type="submission" date="2019-01" db="EMBL/GenBank/DDBJ databases">
        <title>The decoding of complex shrimp genome reveals the adaptation for benthos swimmer, frequently molting mechanism and breeding impact on genome.</title>
        <authorList>
            <person name="Sun Y."/>
            <person name="Gao Y."/>
            <person name="Yu Y."/>
        </authorList>
    </citation>
    <scope>NUCLEOTIDE SEQUENCE [LARGE SCALE GENOMIC DNA]</scope>
    <source>
        <tissue evidence="2">Muscle</tissue>
    </source>
</reference>